<proteinExistence type="predicted"/>
<dbReference type="Proteomes" id="UP000596742">
    <property type="component" value="Unassembled WGS sequence"/>
</dbReference>
<protein>
    <recommendedName>
        <fullName evidence="2">Fibrinogen C-terminal domain-containing protein</fullName>
    </recommendedName>
</protein>
<sequence length="552" mass="63556">MAIQQTNSLEEQSAVPDCRNDHPRAHHPKKRQGAPKQYMECPNFGVLFEPIKKLSKNTSGVYEIYPDDKKSVQAYCDMSTDGGGWTYIEEALIATNLFIILSRSKPCTKTGSECKQVRMPLISNNLQAPLVAELDITSMNNQLKSYIDDDIQSKFSEEVRNMVKNEQEQLKTSMLEDYSSKLNDSKENYDKKMLNIMRDLEDKQEKIQLEITKGYKNLSESESNFNTVITDLLSGFEHRQESLKLSMISEYLSKLQESQNANNNKINDLASDLKSQFATLSHDFKEELTKVSSDWKTQKRELEEWKTNLTDSLNESYEKKRYKDCTEMKKKSYQTLESGVYKIYPDGGQSVQAYCDMTSDGGGWTVIQKRFDGSVDFNRNWLECENGFGNVNGEFWFGNNYVHTLTASGKYELRIDIVDTFSYHKYAVYRIFSIGDAASKYRLTVGDYSGNAVDSLKHHNGYKFSAKDQDNDSYTRYHLAYIYQGPWWYYSSYAVNLNIPFGKLHWSRSEFGGSYCRVLYDHIVEFGGLLFQRSVGIRIASYNSASDYFGSM</sequence>
<keyword evidence="4" id="KW-1185">Reference proteome</keyword>
<dbReference type="Gene3D" id="3.90.215.10">
    <property type="entry name" value="Gamma Fibrinogen, chain A, domain 1"/>
    <property type="match status" value="2"/>
</dbReference>
<evidence type="ECO:0000259" key="2">
    <source>
        <dbReference type="PROSITE" id="PS51406"/>
    </source>
</evidence>
<dbReference type="InterPro" id="IPR050373">
    <property type="entry name" value="Fibrinogen_C-term_domain"/>
</dbReference>
<organism evidence="3 4">
    <name type="scientific">Mytilus galloprovincialis</name>
    <name type="common">Mediterranean mussel</name>
    <dbReference type="NCBI Taxonomy" id="29158"/>
    <lineage>
        <taxon>Eukaryota</taxon>
        <taxon>Metazoa</taxon>
        <taxon>Spiralia</taxon>
        <taxon>Lophotrochozoa</taxon>
        <taxon>Mollusca</taxon>
        <taxon>Bivalvia</taxon>
        <taxon>Autobranchia</taxon>
        <taxon>Pteriomorphia</taxon>
        <taxon>Mytilida</taxon>
        <taxon>Mytiloidea</taxon>
        <taxon>Mytilidae</taxon>
        <taxon>Mytilinae</taxon>
        <taxon>Mytilus</taxon>
    </lineage>
</organism>
<dbReference type="EMBL" id="UYJE01006277">
    <property type="protein sequence ID" value="VDI44537.1"/>
    <property type="molecule type" value="Genomic_DNA"/>
</dbReference>
<dbReference type="NCBIfam" id="NF040941">
    <property type="entry name" value="GGGWT_bact"/>
    <property type="match status" value="2"/>
</dbReference>
<dbReference type="SUPFAM" id="SSF56496">
    <property type="entry name" value="Fibrinogen C-terminal domain-like"/>
    <property type="match status" value="2"/>
</dbReference>
<dbReference type="PROSITE" id="PS51406">
    <property type="entry name" value="FIBRINOGEN_C_2"/>
    <property type="match status" value="1"/>
</dbReference>
<dbReference type="OrthoDB" id="6112376at2759"/>
<dbReference type="InterPro" id="IPR036056">
    <property type="entry name" value="Fibrinogen-like_C"/>
</dbReference>
<name>A0A8B6F8Y0_MYTGA</name>
<dbReference type="CDD" id="cd00087">
    <property type="entry name" value="FReD"/>
    <property type="match status" value="1"/>
</dbReference>
<comment type="caution">
    <text evidence="3">The sequence shown here is derived from an EMBL/GenBank/DDBJ whole genome shotgun (WGS) entry which is preliminary data.</text>
</comment>
<accession>A0A8B6F8Y0</accession>
<dbReference type="InterPro" id="IPR014716">
    <property type="entry name" value="Fibrinogen_a/b/g_C_1"/>
</dbReference>
<feature type="domain" description="Fibrinogen C-terminal" evidence="2">
    <location>
        <begin position="316"/>
        <end position="498"/>
    </location>
</feature>
<dbReference type="AlphaFoldDB" id="A0A8B6F8Y0"/>
<dbReference type="GO" id="GO:0005615">
    <property type="term" value="C:extracellular space"/>
    <property type="evidence" value="ECO:0007669"/>
    <property type="project" value="TreeGrafter"/>
</dbReference>
<gene>
    <name evidence="3" type="ORF">MGAL_10B083601</name>
</gene>
<dbReference type="Gene3D" id="4.10.530.10">
    <property type="entry name" value="Gamma-fibrinogen Carboxyl Terminal Fragment, domain 2"/>
    <property type="match status" value="1"/>
</dbReference>
<dbReference type="SMART" id="SM00186">
    <property type="entry name" value="FBG"/>
    <property type="match status" value="1"/>
</dbReference>
<feature type="region of interest" description="Disordered" evidence="1">
    <location>
        <begin position="1"/>
        <end position="36"/>
    </location>
</feature>
<evidence type="ECO:0000313" key="4">
    <source>
        <dbReference type="Proteomes" id="UP000596742"/>
    </source>
</evidence>
<feature type="compositionally biased region" description="Polar residues" evidence="1">
    <location>
        <begin position="1"/>
        <end position="11"/>
    </location>
</feature>
<feature type="compositionally biased region" description="Basic residues" evidence="1">
    <location>
        <begin position="24"/>
        <end position="33"/>
    </location>
</feature>
<evidence type="ECO:0000256" key="1">
    <source>
        <dbReference type="SAM" id="MobiDB-lite"/>
    </source>
</evidence>
<dbReference type="InterPro" id="IPR002181">
    <property type="entry name" value="Fibrinogen_a/b/g_C_dom"/>
</dbReference>
<evidence type="ECO:0000313" key="3">
    <source>
        <dbReference type="EMBL" id="VDI44537.1"/>
    </source>
</evidence>
<dbReference type="PANTHER" id="PTHR19143">
    <property type="entry name" value="FIBRINOGEN/TENASCIN/ANGIOPOEITIN"/>
    <property type="match status" value="1"/>
</dbReference>
<reference evidence="3" key="1">
    <citation type="submission" date="2018-11" db="EMBL/GenBank/DDBJ databases">
        <authorList>
            <person name="Alioto T."/>
            <person name="Alioto T."/>
        </authorList>
    </citation>
    <scope>NUCLEOTIDE SEQUENCE</scope>
</reference>
<dbReference type="Pfam" id="PF00147">
    <property type="entry name" value="Fibrinogen_C"/>
    <property type="match status" value="2"/>
</dbReference>